<proteinExistence type="predicted"/>
<name>A0A1Y2A206_9PLEO</name>
<dbReference type="AlphaFoldDB" id="A0A1Y2A206"/>
<evidence type="ECO:0000313" key="3">
    <source>
        <dbReference type="Proteomes" id="UP000193144"/>
    </source>
</evidence>
<keyword evidence="1" id="KW-1133">Transmembrane helix</keyword>
<dbReference type="OrthoDB" id="5342924at2759"/>
<reference evidence="2 3" key="1">
    <citation type="submission" date="2016-07" db="EMBL/GenBank/DDBJ databases">
        <title>Pervasive Adenine N6-methylation of Active Genes in Fungi.</title>
        <authorList>
            <consortium name="DOE Joint Genome Institute"/>
            <person name="Mondo S.J."/>
            <person name="Dannebaum R.O."/>
            <person name="Kuo R.C."/>
            <person name="Labutti K."/>
            <person name="Haridas S."/>
            <person name="Kuo A."/>
            <person name="Salamov A."/>
            <person name="Ahrendt S.R."/>
            <person name="Lipzen A."/>
            <person name="Sullivan W."/>
            <person name="Andreopoulos W.B."/>
            <person name="Clum A."/>
            <person name="Lindquist E."/>
            <person name="Daum C."/>
            <person name="Ramamoorthy G.K."/>
            <person name="Gryganskyi A."/>
            <person name="Culley D."/>
            <person name="Magnuson J.K."/>
            <person name="James T.Y."/>
            <person name="O'Malley M.A."/>
            <person name="Stajich J.E."/>
            <person name="Spatafora J.W."/>
            <person name="Visel A."/>
            <person name="Grigoriev I.V."/>
        </authorList>
    </citation>
    <scope>NUCLEOTIDE SEQUENCE [LARGE SCALE GENOMIC DNA]</scope>
    <source>
        <strain evidence="2 3">CBS 115471</strain>
    </source>
</reference>
<organism evidence="2 3">
    <name type="scientific">Clohesyomyces aquaticus</name>
    <dbReference type="NCBI Taxonomy" id="1231657"/>
    <lineage>
        <taxon>Eukaryota</taxon>
        <taxon>Fungi</taxon>
        <taxon>Dikarya</taxon>
        <taxon>Ascomycota</taxon>
        <taxon>Pezizomycotina</taxon>
        <taxon>Dothideomycetes</taxon>
        <taxon>Pleosporomycetidae</taxon>
        <taxon>Pleosporales</taxon>
        <taxon>Lindgomycetaceae</taxon>
        <taxon>Clohesyomyces</taxon>
    </lineage>
</organism>
<dbReference type="Proteomes" id="UP000193144">
    <property type="component" value="Unassembled WGS sequence"/>
</dbReference>
<feature type="non-terminal residue" evidence="2">
    <location>
        <position position="1"/>
    </location>
</feature>
<feature type="transmembrane region" description="Helical" evidence="1">
    <location>
        <begin position="43"/>
        <end position="69"/>
    </location>
</feature>
<comment type="caution">
    <text evidence="2">The sequence shown here is derived from an EMBL/GenBank/DDBJ whole genome shotgun (WGS) entry which is preliminary data.</text>
</comment>
<keyword evidence="1" id="KW-0812">Transmembrane</keyword>
<protein>
    <submittedName>
        <fullName evidence="2">Uncharacterized protein</fullName>
    </submittedName>
</protein>
<gene>
    <name evidence="2" type="ORF">BCR34DRAFT_476003</name>
</gene>
<keyword evidence="3" id="KW-1185">Reference proteome</keyword>
<keyword evidence="1" id="KW-0472">Membrane</keyword>
<feature type="transmembrane region" description="Helical" evidence="1">
    <location>
        <begin position="159"/>
        <end position="180"/>
    </location>
</feature>
<feature type="transmembrane region" description="Helical" evidence="1">
    <location>
        <begin position="122"/>
        <end position="139"/>
    </location>
</feature>
<accession>A0A1Y2A206</accession>
<evidence type="ECO:0000256" key="1">
    <source>
        <dbReference type="SAM" id="Phobius"/>
    </source>
</evidence>
<dbReference type="EMBL" id="MCFA01000017">
    <property type="protein sequence ID" value="ORY16563.1"/>
    <property type="molecule type" value="Genomic_DNA"/>
</dbReference>
<evidence type="ECO:0000313" key="2">
    <source>
        <dbReference type="EMBL" id="ORY16563.1"/>
    </source>
</evidence>
<sequence>SWVEVLLRALGFSILWNLGCKILRRPKVELPKQAMRKSRLLVLLALTTHIIPVGGVATLTYLVIRGYYIGGTLAGPDASDDLKLSGLQFAAKLHELMMQASLSLVVVSFIRHELVAGNGVPFGAIFGSVQFTTPSYLWSKEFMGTLKARFRSSYVKWSLIILVVIASVLFVTVGPSTAIIMRPRLSNWPAGGSQFYLNATEDQLWPQTITAADATPGQFDDWAMIPDTVLPFWSQLNNRNPLPEIFELASEETVRQLYPRSTLGLYKKSWTLTTTQMSCLADAVDRIGRLWIDAAVGAWLVKKRKYSNRFKWRQDVRWSISNVQQPLTMTVCSSYGNETFANGIFVPKVETNCGSDGNSLVTESVSFTQLSQLDSVMTNYNNPASTSPALQFVELPTAAFGRNSIGAFISFPSSWPGGKRLLACGVDARWVPSVIQGQRSAVKRISGQPYGPFDLLGTCNLPKTRRVIISPEWANSLNPTIHDSNRTVIQEIMQDVPETQGSRWKNISTGQNGDKFVVPFIEMVLSMLVTNGLSRTAASAVPQGILKGCSAGSCASLCSDGDGAWCTAIMPDGEFGYRDNQSIFTLPANADLSKMTPFNVRIDITGYAYSIRGTTARLSCAVLLLYCSLAVIHTCFTLWTGLTSQSWDTISEIVALAMQSQPTQVLRNTCAGIVTTTVFKRFVKVGTTGRAEDHLELLFEDDEDERLDAMHIEPGRYYG</sequence>